<dbReference type="Proteomes" id="UP000184255">
    <property type="component" value="Unassembled WGS sequence"/>
</dbReference>
<keyword evidence="1" id="KW-0689">Ribosomal protein</keyword>
<keyword evidence="1" id="KW-0687">Ribonucleoprotein</keyword>
<reference evidence="2" key="1">
    <citation type="journal article" date="2016" name="Genome Biol. Evol.">
        <title>Comparative 'omics' of the Fusarium fujikuroi species complex highlights differences in genetic potential and metabolite synthesis.</title>
        <authorList>
            <person name="Niehaus E.-M."/>
            <person name="Muensterkoetter M."/>
            <person name="Proctor R.H."/>
            <person name="Brown D.W."/>
            <person name="Sharon A."/>
            <person name="Idan Y."/>
            <person name="Oren-Young L."/>
            <person name="Sieber C.M."/>
            <person name="Novak O."/>
            <person name="Pencik A."/>
            <person name="Tarkowska D."/>
            <person name="Hromadova K."/>
            <person name="Freeman S."/>
            <person name="Maymon M."/>
            <person name="Elazar M."/>
            <person name="Youssef S.A."/>
            <person name="El-Shabrawy E.S.M."/>
            <person name="Shalaby A.B.A."/>
            <person name="Houterman P."/>
            <person name="Brock N.L."/>
            <person name="Burkhardt I."/>
            <person name="Tsavkelova E.A."/>
            <person name="Dickschat J.S."/>
            <person name="Galuszka P."/>
            <person name="Gueldener U."/>
            <person name="Tudzynski B."/>
        </authorList>
    </citation>
    <scope>NUCLEOTIDE SEQUENCE [LARGE SCALE GENOMIC DNA]</scope>
    <source>
        <strain evidence="2">MRC7560</strain>
    </source>
</reference>
<dbReference type="VEuPathDB" id="FungiDB:FMAN_10342"/>
<dbReference type="AlphaFoldDB" id="A0A1L7U251"/>
<dbReference type="PANTHER" id="PTHR28271:SF1">
    <property type="entry name" value="LARGE RIBOSOMAL SUBUNIT PROTEIN ML60"/>
    <property type="match status" value="1"/>
</dbReference>
<dbReference type="GO" id="GO:0003735">
    <property type="term" value="F:structural constituent of ribosome"/>
    <property type="evidence" value="ECO:0007669"/>
    <property type="project" value="TreeGrafter"/>
</dbReference>
<evidence type="ECO:0000313" key="2">
    <source>
        <dbReference type="Proteomes" id="UP000184255"/>
    </source>
</evidence>
<organism evidence="1 2">
    <name type="scientific">Fusarium mangiferae</name>
    <name type="common">Mango malformation disease fungus</name>
    <dbReference type="NCBI Taxonomy" id="192010"/>
    <lineage>
        <taxon>Eukaryota</taxon>
        <taxon>Fungi</taxon>
        <taxon>Dikarya</taxon>
        <taxon>Ascomycota</taxon>
        <taxon>Pezizomycotina</taxon>
        <taxon>Sordariomycetes</taxon>
        <taxon>Hypocreomycetidae</taxon>
        <taxon>Hypocreales</taxon>
        <taxon>Nectriaceae</taxon>
        <taxon>Fusarium</taxon>
        <taxon>Fusarium fujikuroi species complex</taxon>
    </lineage>
</organism>
<name>A0A1L7U251_FUSMA</name>
<dbReference type="EMBL" id="FCQH01000011">
    <property type="protein sequence ID" value="CVL01166.1"/>
    <property type="molecule type" value="Genomic_DNA"/>
</dbReference>
<dbReference type="InterPro" id="IPR016340">
    <property type="entry name" value="Ribosomal_mL60"/>
</dbReference>
<keyword evidence="2" id="KW-1185">Reference proteome</keyword>
<proteinExistence type="predicted"/>
<dbReference type="Pfam" id="PF09784">
    <property type="entry name" value="L31"/>
    <property type="match status" value="1"/>
</dbReference>
<gene>
    <name evidence="1" type="ORF">FMAN_10342</name>
</gene>
<protein>
    <submittedName>
        <fullName evidence="1">Probable ribosomal protein YmL31</fullName>
    </submittedName>
</protein>
<accession>A0A1L7U251</accession>
<dbReference type="GO" id="GO:0005762">
    <property type="term" value="C:mitochondrial large ribosomal subunit"/>
    <property type="evidence" value="ECO:0007669"/>
    <property type="project" value="TreeGrafter"/>
</dbReference>
<dbReference type="PANTHER" id="PTHR28271">
    <property type="entry name" value="54S RIBOSOMAL PROTEIN L31, MITOCHONDRIAL"/>
    <property type="match status" value="1"/>
</dbReference>
<dbReference type="RefSeq" id="XP_041686830.1">
    <property type="nucleotide sequence ID" value="XM_041821006.1"/>
</dbReference>
<sequence length="177" mass="20513">MFGAFRITNPLSGGLLWKIPWRLSKFQKRRHRLRLRAVDNVVATVDAALAKKGQTLEALERWKAEMPTEAEMLPKDKYTMFDRKAKRYRKGIHSMPLCLDYPIAQISMLTIAQNCPSGQGFPSESTLLATKKSILQNWKQDNRVEDLTENGVFIPWRELQADPHWDLCTTPMFHLRT</sequence>
<dbReference type="GeneID" id="65089597"/>
<evidence type="ECO:0000313" key="1">
    <source>
        <dbReference type="EMBL" id="CVL01166.1"/>
    </source>
</evidence>
<comment type="caution">
    <text evidence="1">The sequence shown here is derived from an EMBL/GenBank/DDBJ whole genome shotgun (WGS) entry which is preliminary data.</text>
</comment>